<evidence type="ECO:0000313" key="1">
    <source>
        <dbReference type="EMBL" id="KAJ7390663.1"/>
    </source>
</evidence>
<dbReference type="AlphaFoldDB" id="A0A9W9ZZE3"/>
<reference evidence="1" key="1">
    <citation type="submission" date="2023-01" db="EMBL/GenBank/DDBJ databases">
        <title>Genome assembly of the deep-sea coral Lophelia pertusa.</title>
        <authorList>
            <person name="Herrera S."/>
            <person name="Cordes E."/>
        </authorList>
    </citation>
    <scope>NUCLEOTIDE SEQUENCE</scope>
    <source>
        <strain evidence="1">USNM1676648</strain>
        <tissue evidence="1">Polyp</tissue>
    </source>
</reference>
<protein>
    <submittedName>
        <fullName evidence="1">Uncharacterized protein</fullName>
    </submittedName>
</protein>
<accession>A0A9W9ZZE3</accession>
<evidence type="ECO:0000313" key="2">
    <source>
        <dbReference type="Proteomes" id="UP001163046"/>
    </source>
</evidence>
<name>A0A9W9ZZE3_9CNID</name>
<comment type="caution">
    <text evidence="1">The sequence shown here is derived from an EMBL/GenBank/DDBJ whole genome shotgun (WGS) entry which is preliminary data.</text>
</comment>
<gene>
    <name evidence="1" type="ORF">OS493_023375</name>
</gene>
<dbReference type="EMBL" id="MU825413">
    <property type="protein sequence ID" value="KAJ7390663.1"/>
    <property type="molecule type" value="Genomic_DNA"/>
</dbReference>
<sequence>MVCSIYRIWTKSSSSKMAKSQRTFSNDFTFDSRILLKTTSGGDVRRAQSTPRDGLLNFWILTLAKMVSMKTIRREYLQGEKFKIPIHLHRQNKQQKKMAYMRSVSCHHLGNELHPRNHAAKSQSEVNLARLVVNKNAGKLSPMKQKRENRDSLASMRSLNSYLSLCEGIDVNYVEEDDCLLNNELTKMTKTPLAFTPKLQHQQSVASDASVNSLLSLQKRTLQDLLIDQRFTSTSLRTVRASKRKKIKI</sequence>
<organism evidence="1 2">
    <name type="scientific">Desmophyllum pertusum</name>
    <dbReference type="NCBI Taxonomy" id="174260"/>
    <lineage>
        <taxon>Eukaryota</taxon>
        <taxon>Metazoa</taxon>
        <taxon>Cnidaria</taxon>
        <taxon>Anthozoa</taxon>
        <taxon>Hexacorallia</taxon>
        <taxon>Scleractinia</taxon>
        <taxon>Caryophylliina</taxon>
        <taxon>Caryophylliidae</taxon>
        <taxon>Desmophyllum</taxon>
    </lineage>
</organism>
<proteinExistence type="predicted"/>
<keyword evidence="2" id="KW-1185">Reference proteome</keyword>
<dbReference type="Proteomes" id="UP001163046">
    <property type="component" value="Unassembled WGS sequence"/>
</dbReference>